<evidence type="ECO:0000256" key="1">
    <source>
        <dbReference type="ARBA" id="ARBA00006479"/>
    </source>
</evidence>
<comment type="caution">
    <text evidence="3">The sequence shown here is derived from an EMBL/GenBank/DDBJ whole genome shotgun (WGS) entry which is preliminary data.</text>
</comment>
<dbReference type="SUPFAM" id="SSF53067">
    <property type="entry name" value="Actin-like ATPase domain"/>
    <property type="match status" value="1"/>
</dbReference>
<evidence type="ECO:0000256" key="2">
    <source>
        <dbReference type="SAM" id="MobiDB-lite"/>
    </source>
</evidence>
<dbReference type="Pfam" id="PF00480">
    <property type="entry name" value="ROK"/>
    <property type="match status" value="1"/>
</dbReference>
<dbReference type="RefSeq" id="WP_210893949.1">
    <property type="nucleotide sequence ID" value="NZ_JAGPYQ010000002.1"/>
</dbReference>
<organism evidence="3 4">
    <name type="scientific">Streptomyces liliiviolaceus</name>
    <dbReference type="NCBI Taxonomy" id="2823109"/>
    <lineage>
        <taxon>Bacteria</taxon>
        <taxon>Bacillati</taxon>
        <taxon>Actinomycetota</taxon>
        <taxon>Actinomycetes</taxon>
        <taxon>Kitasatosporales</taxon>
        <taxon>Streptomycetaceae</taxon>
        <taxon>Streptomyces</taxon>
    </lineage>
</organism>
<keyword evidence="4" id="KW-1185">Reference proteome</keyword>
<evidence type="ECO:0000313" key="4">
    <source>
        <dbReference type="Proteomes" id="UP000677413"/>
    </source>
</evidence>
<dbReference type="EMBL" id="JAGPYQ010000002">
    <property type="protein sequence ID" value="MBQ0855531.1"/>
    <property type="molecule type" value="Genomic_DNA"/>
</dbReference>
<dbReference type="Proteomes" id="UP000677413">
    <property type="component" value="Unassembled WGS sequence"/>
</dbReference>
<name>A0A940Y948_9ACTN</name>
<evidence type="ECO:0000313" key="3">
    <source>
        <dbReference type="EMBL" id="MBQ0855531.1"/>
    </source>
</evidence>
<gene>
    <name evidence="3" type="ORF">J8N05_46045</name>
</gene>
<protein>
    <submittedName>
        <fullName evidence="3">ROK family transcriptional regulator</fullName>
    </submittedName>
</protein>
<dbReference type="PANTHER" id="PTHR18964:SF173">
    <property type="entry name" value="GLUCOKINASE"/>
    <property type="match status" value="1"/>
</dbReference>
<accession>A0A940Y948</accession>
<proteinExistence type="inferred from homology"/>
<reference evidence="3 4" key="1">
    <citation type="submission" date="2021-04" db="EMBL/GenBank/DDBJ databases">
        <authorList>
            <person name="Tang X."/>
            <person name="Zhou X."/>
            <person name="Chen X."/>
            <person name="Cernava T."/>
            <person name="Zhang C."/>
        </authorList>
    </citation>
    <scope>NUCLEOTIDE SEQUENCE [LARGE SCALE GENOMIC DNA]</scope>
    <source>
        <strain evidence="3 4">BH-SS-21</strain>
    </source>
</reference>
<feature type="region of interest" description="Disordered" evidence="2">
    <location>
        <begin position="1"/>
        <end position="24"/>
    </location>
</feature>
<dbReference type="CDD" id="cd00090">
    <property type="entry name" value="HTH_ARSR"/>
    <property type="match status" value="1"/>
</dbReference>
<dbReference type="InterPro" id="IPR036388">
    <property type="entry name" value="WH-like_DNA-bd_sf"/>
</dbReference>
<dbReference type="InterPro" id="IPR000600">
    <property type="entry name" value="ROK"/>
</dbReference>
<dbReference type="InterPro" id="IPR043129">
    <property type="entry name" value="ATPase_NBD"/>
</dbReference>
<dbReference type="Pfam" id="PF13412">
    <property type="entry name" value="HTH_24"/>
    <property type="match status" value="1"/>
</dbReference>
<dbReference type="InterPro" id="IPR036390">
    <property type="entry name" value="WH_DNA-bd_sf"/>
</dbReference>
<feature type="compositionally biased region" description="Basic and acidic residues" evidence="2">
    <location>
        <begin position="1"/>
        <end position="10"/>
    </location>
</feature>
<dbReference type="PANTHER" id="PTHR18964">
    <property type="entry name" value="ROK (REPRESSOR, ORF, KINASE) FAMILY"/>
    <property type="match status" value="1"/>
</dbReference>
<sequence>MSQGQDDHSTPHGNVSKPTSGVRRGNVQRVLEALRLGGPSSQAALARRTDLSRATVNSIVKKLRAEGVAEVYPVNGRETLVALVSTSAAVISVQVNVGAVRAALFDLGSRTRTDAYVPLGDGAQGGDPGLVTDLVRSLAGQASLQMQDLAGIAVGMQAPISRDTGIISSWARLQLPSWTDVPVAASLTDALGVPVVAENDANLAALAEWTWGAGQGSADFLYVMCAGGVGGGLVIDGRIYRGADGLAGEIGHMVLETSGPVCFCGSRGCLTTFVSERSILAALDASGSSRKNLREVVAGARKGDPACRRVLYEAGRHLGRAFANTAKLMAPSVIAVGGVLSEAGPLLFDSIQSSVEVHSLRAVSPSLRFTAARLGDDATLLGGAALVLAETGQGLSTLPGWARSRATVQKSNSSARNR</sequence>
<dbReference type="AlphaFoldDB" id="A0A940Y948"/>
<dbReference type="Gene3D" id="3.30.420.40">
    <property type="match status" value="2"/>
</dbReference>
<dbReference type="SUPFAM" id="SSF46785">
    <property type="entry name" value="Winged helix' DNA-binding domain"/>
    <property type="match status" value="1"/>
</dbReference>
<dbReference type="Gene3D" id="1.10.10.10">
    <property type="entry name" value="Winged helix-like DNA-binding domain superfamily/Winged helix DNA-binding domain"/>
    <property type="match status" value="1"/>
</dbReference>
<comment type="similarity">
    <text evidence="1">Belongs to the ROK (NagC/XylR) family.</text>
</comment>
<dbReference type="InterPro" id="IPR011991">
    <property type="entry name" value="ArsR-like_HTH"/>
</dbReference>